<dbReference type="eggNOG" id="ENOG502TBFD">
    <property type="taxonomic scope" value="Eukaryota"/>
</dbReference>
<name>B4H6J7_DROPE</name>
<sequence length="133" mass="15498">MTNYENLINLPLNFNANNHHANSNSENNAKIAVAGEQLLNKMSQRDFSEVSGKGYQNTHHYLAFGSSWKPYRDPCAEYTPFSLCRSTRTNMFWPCTYVHVSSLQFKHHDNYLWPSNICTYIHTYAGMYVQYKT</sequence>
<dbReference type="Proteomes" id="UP000008744">
    <property type="component" value="Unassembled WGS sequence"/>
</dbReference>
<dbReference type="HOGENOM" id="CLU_2063905_0_0_1"/>
<proteinExistence type="predicted"/>
<evidence type="ECO:0000313" key="1">
    <source>
        <dbReference type="EMBL" id="EDW33425.1"/>
    </source>
</evidence>
<evidence type="ECO:0000313" key="2">
    <source>
        <dbReference type="Proteomes" id="UP000008744"/>
    </source>
</evidence>
<gene>
    <name evidence="1" type="primary">Dper\GL15570</name>
    <name evidence="1" type="ORF">Dper_GL15570</name>
</gene>
<reference evidence="1 2" key="1">
    <citation type="journal article" date="2007" name="Nature">
        <title>Evolution of genes and genomes on the Drosophila phylogeny.</title>
        <authorList>
            <consortium name="Drosophila 12 Genomes Consortium"/>
            <person name="Clark A.G."/>
            <person name="Eisen M.B."/>
            <person name="Smith D.R."/>
            <person name="Bergman C.M."/>
            <person name="Oliver B."/>
            <person name="Markow T.A."/>
            <person name="Kaufman T.C."/>
            <person name="Kellis M."/>
            <person name="Gelbart W."/>
            <person name="Iyer V.N."/>
            <person name="Pollard D.A."/>
            <person name="Sackton T.B."/>
            <person name="Larracuente A.M."/>
            <person name="Singh N.D."/>
            <person name="Abad J.P."/>
            <person name="Abt D.N."/>
            <person name="Adryan B."/>
            <person name="Aguade M."/>
            <person name="Akashi H."/>
            <person name="Anderson W.W."/>
            <person name="Aquadro C.F."/>
            <person name="Ardell D.H."/>
            <person name="Arguello R."/>
            <person name="Artieri C.G."/>
            <person name="Barbash D.A."/>
            <person name="Barker D."/>
            <person name="Barsanti P."/>
            <person name="Batterham P."/>
            <person name="Batzoglou S."/>
            <person name="Begun D."/>
            <person name="Bhutkar A."/>
            <person name="Blanco E."/>
            <person name="Bosak S.A."/>
            <person name="Bradley R.K."/>
            <person name="Brand A.D."/>
            <person name="Brent M.R."/>
            <person name="Brooks A.N."/>
            <person name="Brown R.H."/>
            <person name="Butlin R.K."/>
            <person name="Caggese C."/>
            <person name="Calvi B.R."/>
            <person name="Bernardo de Carvalho A."/>
            <person name="Caspi A."/>
            <person name="Castrezana S."/>
            <person name="Celniker S.E."/>
            <person name="Chang J.L."/>
            <person name="Chapple C."/>
            <person name="Chatterji S."/>
            <person name="Chinwalla A."/>
            <person name="Civetta A."/>
            <person name="Clifton S.W."/>
            <person name="Comeron J.M."/>
            <person name="Costello J.C."/>
            <person name="Coyne J.A."/>
            <person name="Daub J."/>
            <person name="David R.G."/>
            <person name="Delcher A.L."/>
            <person name="Delehaunty K."/>
            <person name="Do C.B."/>
            <person name="Ebling H."/>
            <person name="Edwards K."/>
            <person name="Eickbush T."/>
            <person name="Evans J.D."/>
            <person name="Filipski A."/>
            <person name="Findeiss S."/>
            <person name="Freyhult E."/>
            <person name="Fulton L."/>
            <person name="Fulton R."/>
            <person name="Garcia A.C."/>
            <person name="Gardiner A."/>
            <person name="Garfield D.A."/>
            <person name="Garvin B.E."/>
            <person name="Gibson G."/>
            <person name="Gilbert D."/>
            <person name="Gnerre S."/>
            <person name="Godfrey J."/>
            <person name="Good R."/>
            <person name="Gotea V."/>
            <person name="Gravely B."/>
            <person name="Greenberg A.J."/>
            <person name="Griffiths-Jones S."/>
            <person name="Gross S."/>
            <person name="Guigo R."/>
            <person name="Gustafson E.A."/>
            <person name="Haerty W."/>
            <person name="Hahn M.W."/>
            <person name="Halligan D.L."/>
            <person name="Halpern A.L."/>
            <person name="Halter G.M."/>
            <person name="Han M.V."/>
            <person name="Heger A."/>
            <person name="Hillier L."/>
            <person name="Hinrichs A.S."/>
            <person name="Holmes I."/>
            <person name="Hoskins R.A."/>
            <person name="Hubisz M.J."/>
            <person name="Hultmark D."/>
            <person name="Huntley M.A."/>
            <person name="Jaffe D.B."/>
            <person name="Jagadeeshan S."/>
            <person name="Jeck W.R."/>
            <person name="Johnson J."/>
            <person name="Jones C.D."/>
            <person name="Jordan W.C."/>
            <person name="Karpen G.H."/>
            <person name="Kataoka E."/>
            <person name="Keightley P.D."/>
            <person name="Kheradpour P."/>
            <person name="Kirkness E.F."/>
            <person name="Koerich L.B."/>
            <person name="Kristiansen K."/>
            <person name="Kudrna D."/>
            <person name="Kulathinal R.J."/>
            <person name="Kumar S."/>
            <person name="Kwok R."/>
            <person name="Lander E."/>
            <person name="Langley C.H."/>
            <person name="Lapoint R."/>
            <person name="Lazzaro B.P."/>
            <person name="Lee S.J."/>
            <person name="Levesque L."/>
            <person name="Li R."/>
            <person name="Lin C.F."/>
            <person name="Lin M.F."/>
            <person name="Lindblad-Toh K."/>
            <person name="Llopart A."/>
            <person name="Long M."/>
            <person name="Low L."/>
            <person name="Lozovsky E."/>
            <person name="Lu J."/>
            <person name="Luo M."/>
            <person name="Machado C.A."/>
            <person name="Makalowski W."/>
            <person name="Marzo M."/>
            <person name="Matsuda M."/>
            <person name="Matzkin L."/>
            <person name="McAllister B."/>
            <person name="McBride C.S."/>
            <person name="McKernan B."/>
            <person name="McKernan K."/>
            <person name="Mendez-Lago M."/>
            <person name="Minx P."/>
            <person name="Mollenhauer M.U."/>
            <person name="Montooth K."/>
            <person name="Mount S.M."/>
            <person name="Mu X."/>
            <person name="Myers E."/>
            <person name="Negre B."/>
            <person name="Newfeld S."/>
            <person name="Nielsen R."/>
            <person name="Noor M.A."/>
            <person name="O'Grady P."/>
            <person name="Pachter L."/>
            <person name="Papaceit M."/>
            <person name="Parisi M.J."/>
            <person name="Parisi M."/>
            <person name="Parts L."/>
            <person name="Pedersen J.S."/>
            <person name="Pesole G."/>
            <person name="Phillippy A.M."/>
            <person name="Ponting C.P."/>
            <person name="Pop M."/>
            <person name="Porcelli D."/>
            <person name="Powell J.R."/>
            <person name="Prohaska S."/>
            <person name="Pruitt K."/>
            <person name="Puig M."/>
            <person name="Quesneville H."/>
            <person name="Ram K.R."/>
            <person name="Rand D."/>
            <person name="Rasmussen M.D."/>
            <person name="Reed L.K."/>
            <person name="Reenan R."/>
            <person name="Reily A."/>
            <person name="Remington K.A."/>
            <person name="Rieger T.T."/>
            <person name="Ritchie M.G."/>
            <person name="Robin C."/>
            <person name="Rogers Y.H."/>
            <person name="Rohde C."/>
            <person name="Rozas J."/>
            <person name="Rubenfield M.J."/>
            <person name="Ruiz A."/>
            <person name="Russo S."/>
            <person name="Salzberg S.L."/>
            <person name="Sanchez-Gracia A."/>
            <person name="Saranga D.J."/>
            <person name="Sato H."/>
            <person name="Schaeffer S.W."/>
            <person name="Schatz M.C."/>
            <person name="Schlenke T."/>
            <person name="Schwartz R."/>
            <person name="Segarra C."/>
            <person name="Singh R.S."/>
            <person name="Sirot L."/>
            <person name="Sirota M."/>
            <person name="Sisneros N.B."/>
            <person name="Smith C.D."/>
            <person name="Smith T.F."/>
            <person name="Spieth J."/>
            <person name="Stage D.E."/>
            <person name="Stark A."/>
            <person name="Stephan W."/>
            <person name="Strausberg R.L."/>
            <person name="Strempel S."/>
            <person name="Sturgill D."/>
            <person name="Sutton G."/>
            <person name="Sutton G.G."/>
            <person name="Tao W."/>
            <person name="Teichmann S."/>
            <person name="Tobari Y.N."/>
            <person name="Tomimura Y."/>
            <person name="Tsolas J.M."/>
            <person name="Valente V.L."/>
            <person name="Venter E."/>
            <person name="Venter J.C."/>
            <person name="Vicario S."/>
            <person name="Vieira F.G."/>
            <person name="Vilella A.J."/>
            <person name="Villasante A."/>
            <person name="Walenz B."/>
            <person name="Wang J."/>
            <person name="Wasserman M."/>
            <person name="Watts T."/>
            <person name="Wilson D."/>
            <person name="Wilson R.K."/>
            <person name="Wing R.A."/>
            <person name="Wolfner M.F."/>
            <person name="Wong A."/>
            <person name="Wong G.K."/>
            <person name="Wu C.I."/>
            <person name="Wu G."/>
            <person name="Yamamoto D."/>
            <person name="Yang H.P."/>
            <person name="Yang S.P."/>
            <person name="Yorke J.A."/>
            <person name="Yoshida K."/>
            <person name="Zdobnov E."/>
            <person name="Zhang P."/>
            <person name="Zhang Y."/>
            <person name="Zimin A.V."/>
            <person name="Baldwin J."/>
            <person name="Abdouelleil A."/>
            <person name="Abdulkadir J."/>
            <person name="Abebe A."/>
            <person name="Abera B."/>
            <person name="Abreu J."/>
            <person name="Acer S.C."/>
            <person name="Aftuck L."/>
            <person name="Alexander A."/>
            <person name="An P."/>
            <person name="Anderson E."/>
            <person name="Anderson S."/>
            <person name="Arachi H."/>
            <person name="Azer M."/>
            <person name="Bachantsang P."/>
            <person name="Barry A."/>
            <person name="Bayul T."/>
            <person name="Berlin A."/>
            <person name="Bessette D."/>
            <person name="Bloom T."/>
            <person name="Blye J."/>
            <person name="Boguslavskiy L."/>
            <person name="Bonnet C."/>
            <person name="Boukhgalter B."/>
            <person name="Bourzgui I."/>
            <person name="Brown A."/>
            <person name="Cahill P."/>
            <person name="Channer S."/>
            <person name="Cheshatsang Y."/>
            <person name="Chuda L."/>
            <person name="Citroen M."/>
            <person name="Collymore A."/>
            <person name="Cooke P."/>
            <person name="Costello M."/>
            <person name="D'Aco K."/>
            <person name="Daza R."/>
            <person name="De Haan G."/>
            <person name="DeGray S."/>
            <person name="DeMaso C."/>
            <person name="Dhargay N."/>
            <person name="Dooley K."/>
            <person name="Dooley E."/>
            <person name="Doricent M."/>
            <person name="Dorje P."/>
            <person name="Dorjee K."/>
            <person name="Dupes A."/>
            <person name="Elong R."/>
            <person name="Falk J."/>
            <person name="Farina A."/>
            <person name="Faro S."/>
            <person name="Ferguson D."/>
            <person name="Fisher S."/>
            <person name="Foley C.D."/>
            <person name="Franke A."/>
            <person name="Friedrich D."/>
            <person name="Gadbois L."/>
            <person name="Gearin G."/>
            <person name="Gearin C.R."/>
            <person name="Giannoukos G."/>
            <person name="Goode T."/>
            <person name="Graham J."/>
            <person name="Grandbois E."/>
            <person name="Grewal S."/>
            <person name="Gyaltsen K."/>
            <person name="Hafez N."/>
            <person name="Hagos B."/>
            <person name="Hall J."/>
            <person name="Henson C."/>
            <person name="Hollinger A."/>
            <person name="Honan T."/>
            <person name="Huard M.D."/>
            <person name="Hughes L."/>
            <person name="Hurhula B."/>
            <person name="Husby M.E."/>
            <person name="Kamat A."/>
            <person name="Kanga B."/>
            <person name="Kashin S."/>
            <person name="Khazanovich D."/>
            <person name="Kisner P."/>
            <person name="Lance K."/>
            <person name="Lara M."/>
            <person name="Lee W."/>
            <person name="Lennon N."/>
            <person name="Letendre F."/>
            <person name="LeVine R."/>
            <person name="Lipovsky A."/>
            <person name="Liu X."/>
            <person name="Liu J."/>
            <person name="Liu S."/>
            <person name="Lokyitsang T."/>
            <person name="Lokyitsang Y."/>
            <person name="Lubonja R."/>
            <person name="Lui A."/>
            <person name="MacDonald P."/>
            <person name="Magnisalis V."/>
            <person name="Maru K."/>
            <person name="Matthews C."/>
            <person name="McCusker W."/>
            <person name="McDonough S."/>
            <person name="Mehta T."/>
            <person name="Meldrim J."/>
            <person name="Meneus L."/>
            <person name="Mihai O."/>
            <person name="Mihalev A."/>
            <person name="Mihova T."/>
            <person name="Mittelman R."/>
            <person name="Mlenga V."/>
            <person name="Montmayeur A."/>
            <person name="Mulrain L."/>
            <person name="Navidi A."/>
            <person name="Naylor J."/>
            <person name="Negash T."/>
            <person name="Nguyen T."/>
            <person name="Nguyen N."/>
            <person name="Nicol R."/>
            <person name="Norbu C."/>
            <person name="Norbu N."/>
            <person name="Novod N."/>
            <person name="O'Neill B."/>
            <person name="Osman S."/>
            <person name="Markiewicz E."/>
            <person name="Oyono O.L."/>
            <person name="Patti C."/>
            <person name="Phunkhang P."/>
            <person name="Pierre F."/>
            <person name="Priest M."/>
            <person name="Raghuraman S."/>
            <person name="Rege F."/>
            <person name="Reyes R."/>
            <person name="Rise C."/>
            <person name="Rogov P."/>
            <person name="Ross K."/>
            <person name="Ryan E."/>
            <person name="Settipalli S."/>
            <person name="Shea T."/>
            <person name="Sherpa N."/>
            <person name="Shi L."/>
            <person name="Shih D."/>
            <person name="Sparrow T."/>
            <person name="Spaulding J."/>
            <person name="Stalker J."/>
            <person name="Stange-Thomann N."/>
            <person name="Stavropoulos S."/>
            <person name="Stone C."/>
            <person name="Strader C."/>
            <person name="Tesfaye S."/>
            <person name="Thomson T."/>
            <person name="Thoulutsang Y."/>
            <person name="Thoulutsang D."/>
            <person name="Topham K."/>
            <person name="Topping I."/>
            <person name="Tsamla T."/>
            <person name="Vassiliev H."/>
            <person name="Vo A."/>
            <person name="Wangchuk T."/>
            <person name="Wangdi T."/>
            <person name="Weiand M."/>
            <person name="Wilkinson J."/>
            <person name="Wilson A."/>
            <person name="Yadav S."/>
            <person name="Young G."/>
            <person name="Yu Q."/>
            <person name="Zembek L."/>
            <person name="Zhong D."/>
            <person name="Zimmer A."/>
            <person name="Zwirko Z."/>
            <person name="Jaffe D.B."/>
            <person name="Alvarez P."/>
            <person name="Brockman W."/>
            <person name="Butler J."/>
            <person name="Chin C."/>
            <person name="Gnerre S."/>
            <person name="Grabherr M."/>
            <person name="Kleber M."/>
            <person name="Mauceli E."/>
            <person name="MacCallum I."/>
        </authorList>
    </citation>
    <scope>NUCLEOTIDE SEQUENCE [LARGE SCALE GENOMIC DNA]</scope>
    <source>
        <strain evidence="2">MSH-3 / Tucson 14011-0111.49</strain>
    </source>
</reference>
<dbReference type="STRING" id="7234.B4H6J7"/>
<organism evidence="2">
    <name type="scientific">Drosophila persimilis</name>
    <name type="common">Fruit fly</name>
    <dbReference type="NCBI Taxonomy" id="7234"/>
    <lineage>
        <taxon>Eukaryota</taxon>
        <taxon>Metazoa</taxon>
        <taxon>Ecdysozoa</taxon>
        <taxon>Arthropoda</taxon>
        <taxon>Hexapoda</taxon>
        <taxon>Insecta</taxon>
        <taxon>Pterygota</taxon>
        <taxon>Neoptera</taxon>
        <taxon>Endopterygota</taxon>
        <taxon>Diptera</taxon>
        <taxon>Brachycera</taxon>
        <taxon>Muscomorpha</taxon>
        <taxon>Ephydroidea</taxon>
        <taxon>Drosophilidae</taxon>
        <taxon>Drosophila</taxon>
        <taxon>Sophophora</taxon>
    </lineage>
</organism>
<dbReference type="AlphaFoldDB" id="B4H6J7"/>
<keyword evidence="2" id="KW-1185">Reference proteome</keyword>
<accession>B4H6J7</accession>
<protein>
    <submittedName>
        <fullName evidence="1">GL15570</fullName>
    </submittedName>
</protein>
<dbReference type="EMBL" id="CH479214">
    <property type="protein sequence ID" value="EDW33425.1"/>
    <property type="molecule type" value="Genomic_DNA"/>
</dbReference>
<dbReference type="OMA" id="YQNTHHY"/>